<dbReference type="STRING" id="530584.SAMN05421630_104351"/>
<dbReference type="AlphaFoldDB" id="A0A222VWW5"/>
<dbReference type="KEGG" id="pmad:BAY61_27935"/>
<dbReference type="SUPFAM" id="SSF55874">
    <property type="entry name" value="ATPase domain of HSP90 chaperone/DNA topoisomerase II/histidine kinase"/>
    <property type="match status" value="1"/>
</dbReference>
<proteinExistence type="predicted"/>
<accession>A0A222VWW5</accession>
<dbReference type="EMBL" id="FMZE01000004">
    <property type="protein sequence ID" value="SDC90022.1"/>
    <property type="molecule type" value="Genomic_DNA"/>
</dbReference>
<organism evidence="1 2">
    <name type="scientific">Prauserella marina</name>
    <dbReference type="NCBI Taxonomy" id="530584"/>
    <lineage>
        <taxon>Bacteria</taxon>
        <taxon>Bacillati</taxon>
        <taxon>Actinomycetota</taxon>
        <taxon>Actinomycetes</taxon>
        <taxon>Pseudonocardiales</taxon>
        <taxon>Pseudonocardiaceae</taxon>
        <taxon>Prauserella</taxon>
    </lineage>
</organism>
<dbReference type="InterPro" id="IPR036890">
    <property type="entry name" value="HATPase_C_sf"/>
</dbReference>
<gene>
    <name evidence="1" type="ORF">SAMN05421630_104351</name>
</gene>
<dbReference type="RefSeq" id="WP_170140173.1">
    <property type="nucleotide sequence ID" value="NZ_CP016353.1"/>
</dbReference>
<dbReference type="Proteomes" id="UP000199494">
    <property type="component" value="Unassembled WGS sequence"/>
</dbReference>
<keyword evidence="2" id="KW-1185">Reference proteome</keyword>
<evidence type="ECO:0000313" key="2">
    <source>
        <dbReference type="Proteomes" id="UP000199494"/>
    </source>
</evidence>
<reference evidence="1 2" key="1">
    <citation type="submission" date="2016-10" db="EMBL/GenBank/DDBJ databases">
        <authorList>
            <person name="de Groot N.N."/>
        </authorList>
    </citation>
    <scope>NUCLEOTIDE SEQUENCE [LARGE SCALE GENOMIC DNA]</scope>
    <source>
        <strain evidence="1 2">CGMCC 4.5506</strain>
    </source>
</reference>
<evidence type="ECO:0000313" key="1">
    <source>
        <dbReference type="EMBL" id="SDC90022.1"/>
    </source>
</evidence>
<name>A0A222VWW5_9PSEU</name>
<dbReference type="NCBIfam" id="NF047352">
    <property type="entry name" value="P_loop_sacsin"/>
    <property type="match status" value="1"/>
</dbReference>
<sequence>MNSQQSPDPGAGTGDFGADALRAAVLRSWRDSPTRFTEDTNAEHDLRVGGYRDRLFTELAQNAADAAAAEGVPGRIRMSVVDGELRVANTGAALDAAGVASLASLRASAKPEGAVGRFGVGFAAVLAVTSAPRIVSRTGGVSFSEDRTRAETGEPETVPILRLPWALPEGEPEPPEGFTTEVRLPLRPDVDQESLVRLIASEVADLLLALPWLAEVDVDGAVWTRTAEAGFVTLTQPEGHATRWLVHRGEHAVWAVPDDGVPRPLTEDVLHTPTPTDERLSLPARLFASVPVEPSRRRVLAGPATKAAFEAAVAEYPGLLRLVEGEHRIALVPRAAFPLSEVDTLLRELIAERLAADPWLPAASGGVELTGASAKVLDIDLPELPALLADVVTGLVAAPLCGHGPARTLAAVGAVPIGVAEVVDAVTGIERSPSWWHALYSVLLDGVEQHLITLDELGALPVPLADGRTVPGPRGALLTQDTPTPPGFADLTIPGLYLVHPDAVHPLLRRLGAQEAGAAELLVAPAVLDAVDRSVDDAMSGADVLPLARAVLGLAAYAGGEGLGALALPSPDGWRRADELVMPGSPLLDVFDEEALGSESPFGVLDEDFAAEWPSDVLTSAGVLGTFAVVTDEDPAGPDHELPDEDEWWDSLPEPPSRVLAVRDLDLVADDAWPDAVRLLAANPETWHALTEPAGHTRWWLARAALLADAPPSSWRLSGTDDLAGLYEEVPDVGLSARLLELLGVRSGLSLSGAEDAQDLCDRLADQERTVSPGLVMRAHAALAAAPGLAGELDPPRRVRALDGSVVDADDAVVLDAPWLLAVWPADRLVAVAEWEAAPVLADVFALALAGDETTAEVTSEGEFASWRELPAVVAAAELLDLELPEGGVVVHEGLSVGDRAVSWWFDGELHADDTAEGLARAFAWSAGHWPDRLLITALIDDPDPRTVLG</sequence>
<protein>
    <submittedName>
        <fullName evidence="1">Uncharacterized protein</fullName>
    </submittedName>
</protein>